<accession>A0A2T0LZQ5</accession>
<protein>
    <submittedName>
        <fullName evidence="1">Uncharacterized protein</fullName>
    </submittedName>
</protein>
<dbReference type="EMBL" id="PVNH01000003">
    <property type="protein sequence ID" value="PRX49579.1"/>
    <property type="molecule type" value="Genomic_DNA"/>
</dbReference>
<reference evidence="1 2" key="1">
    <citation type="submission" date="2018-03" db="EMBL/GenBank/DDBJ databases">
        <title>Genomic Encyclopedia of Type Strains, Phase III (KMG-III): the genomes of soil and plant-associated and newly described type strains.</title>
        <authorList>
            <person name="Whitman W."/>
        </authorList>
    </citation>
    <scope>NUCLEOTIDE SEQUENCE [LARGE SCALE GENOMIC DNA]</scope>
    <source>
        <strain evidence="1 2">CGMCC 4.7125</strain>
    </source>
</reference>
<evidence type="ECO:0000313" key="2">
    <source>
        <dbReference type="Proteomes" id="UP000238362"/>
    </source>
</evidence>
<dbReference type="Proteomes" id="UP000238362">
    <property type="component" value="Unassembled WGS sequence"/>
</dbReference>
<keyword evidence="2" id="KW-1185">Reference proteome</keyword>
<gene>
    <name evidence="1" type="ORF">B0I33_103616</name>
</gene>
<proteinExistence type="predicted"/>
<sequence length="151" mass="15979">MRGRTLPRVAAVCAALAVAGGVVTGGPREARAVTVGDTLPRQAIGCTPAGRLMPLGSQLGLIDGQGGAVCTHPYLQQVWVRTALLRDGRRMDSGGAHCGPNGFRGKYCVAPHIRAADPAGRQRFELTVVVEYRNEPGAPKLTRTQTFSARY</sequence>
<evidence type="ECO:0000313" key="1">
    <source>
        <dbReference type="EMBL" id="PRX49579.1"/>
    </source>
</evidence>
<organism evidence="1 2">
    <name type="scientific">Prauserella shujinwangii</name>
    <dbReference type="NCBI Taxonomy" id="1453103"/>
    <lineage>
        <taxon>Bacteria</taxon>
        <taxon>Bacillati</taxon>
        <taxon>Actinomycetota</taxon>
        <taxon>Actinomycetes</taxon>
        <taxon>Pseudonocardiales</taxon>
        <taxon>Pseudonocardiaceae</taxon>
        <taxon>Prauserella</taxon>
    </lineage>
</organism>
<comment type="caution">
    <text evidence="1">The sequence shown here is derived from an EMBL/GenBank/DDBJ whole genome shotgun (WGS) entry which is preliminary data.</text>
</comment>
<name>A0A2T0LZQ5_9PSEU</name>
<dbReference type="AlphaFoldDB" id="A0A2T0LZQ5"/>